<evidence type="ECO:0000256" key="16">
    <source>
        <dbReference type="PROSITE-ProRule" id="PRU00221"/>
    </source>
</evidence>
<evidence type="ECO:0000256" key="9">
    <source>
        <dbReference type="ARBA" id="ARBA00022824"/>
    </source>
</evidence>
<keyword evidence="12" id="KW-0472">Membrane</keyword>
<dbReference type="Pfam" id="PF00400">
    <property type="entry name" value="WD40"/>
    <property type="match status" value="1"/>
</dbReference>
<evidence type="ECO:0000256" key="12">
    <source>
        <dbReference type="ARBA" id="ARBA00023136"/>
    </source>
</evidence>
<dbReference type="InterPro" id="IPR040251">
    <property type="entry name" value="SEC31-like"/>
</dbReference>
<evidence type="ECO:0000256" key="7">
    <source>
        <dbReference type="ARBA" id="ARBA00022574"/>
    </source>
</evidence>
<evidence type="ECO:0000256" key="6">
    <source>
        <dbReference type="ARBA" id="ARBA00022448"/>
    </source>
</evidence>
<evidence type="ECO:0000256" key="5">
    <source>
        <dbReference type="ARBA" id="ARBA00021236"/>
    </source>
</evidence>
<name>A0A0N1HUN2_9EURO</name>
<evidence type="ECO:0000256" key="15">
    <source>
        <dbReference type="ARBA" id="ARBA00025864"/>
    </source>
</evidence>
<keyword evidence="11" id="KW-0653">Protein transport</keyword>
<dbReference type="SUPFAM" id="SSF50978">
    <property type="entry name" value="WD40 repeat-like"/>
    <property type="match status" value="1"/>
</dbReference>
<feature type="compositionally biased region" description="Polar residues" evidence="17">
    <location>
        <begin position="809"/>
        <end position="826"/>
    </location>
</feature>
<feature type="compositionally biased region" description="Low complexity" evidence="17">
    <location>
        <begin position="1052"/>
        <end position="1061"/>
    </location>
</feature>
<evidence type="ECO:0000313" key="19">
    <source>
        <dbReference type="EMBL" id="KPI40716.1"/>
    </source>
</evidence>
<gene>
    <name evidence="19" type="ORF">AB675_10563</name>
</gene>
<keyword evidence="6" id="KW-0813">Transport</keyword>
<evidence type="ECO:0000256" key="17">
    <source>
        <dbReference type="SAM" id="MobiDB-lite"/>
    </source>
</evidence>
<dbReference type="InterPro" id="IPR036322">
    <property type="entry name" value="WD40_repeat_dom_sf"/>
</dbReference>
<dbReference type="AlphaFoldDB" id="A0A0N1HUN2"/>
<sequence>MVRLREIPRTAAFAWSADADAPWLATGTKSGAVDVDFSNETCLELWDLSLDNKQQGQELKPAATITTDTGFHDLAWTPAEDRRRGVIAGALDSGALGLWDADAILNDSTNAAISWEKVHTGAIKTLQFNPKIPNIVATGGVKGELYVSDLNQTGSPIRLGSTAARADDVECLDWNKRVANILATGSSGGFVTVWDMRTKKESLTLNNHGRKAASAIAWDPTKPTRLITAVPSEQEPLILVWDLRNSNAPEKILREHSSGVLSLSWCPQDPDLLLSSGMDNRTILWNPQTGTAYGDYPVVTNWTFQTRFNPHNPNFFATASFDGKIQIQSLQNTNPSSEKATEQGEAADGEDFFSKAPTQPQASSFSLEKAPKWLERPCSVSFGFGGRLITVRPAEAASRTSKIDIGKFEVDSNVGSATETFEKAIGSGDLTSLCAERVASAKTDEERADWQVIKTLVSTNVREQLVKYLGFEDAPKATRGDADIVQTPVSTTAEEGGDDKVTVNGVGRKSHKRFTSMWANTADGDFLSELAATKGTKTNNPFQIFSGSESDSDRKITRALILGRFEEALEVCLKEDRISDAFMIAICGGEKCIKKAQEAYFAKQSDGPNYLRLLASVVGKNLWDTVHNADLADWKEVMATLCTFASEKEFPDLCEALGDRFEEQMSADTTARKNASFCYLAGSKLEKVISIWIQELKEHEESTSADADATSAYSVHARGLQDLIEKVTIFRSVVNFQDSELSKSEDWKLEALYSKYLEYADVVAASGQLSVAQKYLDLLPTKYPGADIARGRIAQATQKKQPAATTATMSGKQPAATSTPTKTRQTARPGYAPPQDMFTQSAPQSGPYAPQAPMSYAPPAQQPANPYAPTTAAPSAQGNPYAPPQQTRAPQSGPPQFVSSQPAGIAPPPRQFDQSPAIAPPSQAKNMASWNDVPEDFAKPTSRRGTPLNAAHPPVPSPFAQLPQQAGIPPPMAPPIASRGKSPVPPPPKAGAGPARVTSPLSQPAQSFDRPPSASNPYAPQISAASPVGQNVGPPPIGRVSSPYNAPPSAAPPSNRYAPAPGSQATQQGPAPGGRPNIAPPPQGSSFTSPPPAANPYSAAPPPPQSRPSQYGPGSQQTTSALPPTPQQQFSSGPPPGGPPQQQRPEPAPKPTAPPARKFPKGDRSHISAAAQPIVDILSAEMSRVEARAPSQFKPQVDDAKKRLNILYDHLNNDDLLKPDTVQQIVELAEALQSKNFQRAQEIQLDVHQNKVEESGLWMVGVKRLIGMSKGTP</sequence>
<keyword evidence="7 16" id="KW-0853">WD repeat</keyword>
<dbReference type="InterPro" id="IPR009917">
    <property type="entry name" value="SRA1/Sec31"/>
</dbReference>
<keyword evidence="9" id="KW-0256">Endoplasmic reticulum</keyword>
<evidence type="ECO:0000256" key="8">
    <source>
        <dbReference type="ARBA" id="ARBA00022737"/>
    </source>
</evidence>
<dbReference type="PANTHER" id="PTHR13923:SF11">
    <property type="entry name" value="SECRETORY 31, ISOFORM D"/>
    <property type="match status" value="1"/>
</dbReference>
<dbReference type="OrthoDB" id="542917at2759"/>
<dbReference type="STRING" id="1664694.A0A0N1HUN2"/>
<feature type="compositionally biased region" description="Low complexity" evidence="17">
    <location>
        <begin position="794"/>
        <end position="808"/>
    </location>
</feature>
<dbReference type="FunFam" id="2.130.10.10:FF:000193">
    <property type="entry name" value="Protein transport protein SEC31, putative"/>
    <property type="match status" value="1"/>
</dbReference>
<dbReference type="PROSITE" id="PS50082">
    <property type="entry name" value="WD_REPEATS_2"/>
    <property type="match status" value="2"/>
</dbReference>
<dbReference type="FunFam" id="1.20.940.10:FF:000007">
    <property type="entry name" value="Protein transport protein (SEC31), putative"/>
    <property type="match status" value="1"/>
</dbReference>
<feature type="compositionally biased region" description="Low complexity" evidence="17">
    <location>
        <begin position="855"/>
        <end position="876"/>
    </location>
</feature>
<dbReference type="Gene3D" id="1.25.40.1030">
    <property type="match status" value="1"/>
</dbReference>
<evidence type="ECO:0000256" key="3">
    <source>
        <dbReference type="ARBA" id="ARBA00009358"/>
    </source>
</evidence>
<dbReference type="InterPro" id="IPR001680">
    <property type="entry name" value="WD40_rpt"/>
</dbReference>
<feature type="compositionally biased region" description="Pro residues" evidence="17">
    <location>
        <begin position="1078"/>
        <end position="1106"/>
    </location>
</feature>
<evidence type="ECO:0000259" key="18">
    <source>
        <dbReference type="Pfam" id="PF07304"/>
    </source>
</evidence>
<dbReference type="GO" id="GO:0070971">
    <property type="term" value="C:endoplasmic reticulum exit site"/>
    <property type="evidence" value="ECO:0007669"/>
    <property type="project" value="TreeGrafter"/>
</dbReference>
<dbReference type="GO" id="GO:0007029">
    <property type="term" value="P:endoplasmic reticulum organization"/>
    <property type="evidence" value="ECO:0007669"/>
    <property type="project" value="TreeGrafter"/>
</dbReference>
<evidence type="ECO:0000256" key="1">
    <source>
        <dbReference type="ARBA" id="ARBA00004299"/>
    </source>
</evidence>
<dbReference type="InterPro" id="IPR015943">
    <property type="entry name" value="WD40/YVTN_repeat-like_dom_sf"/>
</dbReference>
<dbReference type="PROSITE" id="PS50294">
    <property type="entry name" value="WD_REPEATS_REGION"/>
    <property type="match status" value="1"/>
</dbReference>
<keyword evidence="8" id="KW-0677">Repeat</keyword>
<keyword evidence="10" id="KW-0931">ER-Golgi transport</keyword>
<dbReference type="Pfam" id="PF07304">
    <property type="entry name" value="SRA1"/>
    <property type="match status" value="1"/>
</dbReference>
<evidence type="ECO:0000256" key="13">
    <source>
        <dbReference type="ARBA" id="ARBA00023329"/>
    </source>
</evidence>
<dbReference type="Gene3D" id="1.20.940.10">
    <property type="entry name" value="Functional domain of the splicing factor Prp18"/>
    <property type="match status" value="1"/>
</dbReference>
<dbReference type="GO" id="GO:0015031">
    <property type="term" value="P:protein transport"/>
    <property type="evidence" value="ECO:0007669"/>
    <property type="project" value="UniProtKB-KW"/>
</dbReference>
<dbReference type="Gene3D" id="2.130.10.10">
    <property type="entry name" value="YVTN repeat-like/Quinoprotein amine dehydrogenase"/>
    <property type="match status" value="1"/>
</dbReference>
<evidence type="ECO:0000256" key="2">
    <source>
        <dbReference type="ARBA" id="ARBA00004397"/>
    </source>
</evidence>
<evidence type="ECO:0000256" key="4">
    <source>
        <dbReference type="ARBA" id="ARBA00013507"/>
    </source>
</evidence>
<dbReference type="VEuPathDB" id="FungiDB:AB675_10563"/>
<dbReference type="Proteomes" id="UP000038010">
    <property type="component" value="Unassembled WGS sequence"/>
</dbReference>
<dbReference type="GO" id="GO:0030127">
    <property type="term" value="C:COPII vesicle coat"/>
    <property type="evidence" value="ECO:0007669"/>
    <property type="project" value="TreeGrafter"/>
</dbReference>
<dbReference type="GO" id="GO:0005198">
    <property type="term" value="F:structural molecule activity"/>
    <property type="evidence" value="ECO:0007669"/>
    <property type="project" value="TreeGrafter"/>
</dbReference>
<accession>A0A0N1HUN2</accession>
<evidence type="ECO:0000256" key="11">
    <source>
        <dbReference type="ARBA" id="ARBA00022927"/>
    </source>
</evidence>
<feature type="repeat" description="WD" evidence="16">
    <location>
        <begin position="162"/>
        <end position="204"/>
    </location>
</feature>
<dbReference type="GO" id="GO:0090110">
    <property type="term" value="P:COPII-coated vesicle cargo loading"/>
    <property type="evidence" value="ECO:0007669"/>
    <property type="project" value="TreeGrafter"/>
</dbReference>
<evidence type="ECO:0000256" key="10">
    <source>
        <dbReference type="ARBA" id="ARBA00022892"/>
    </source>
</evidence>
<comment type="caution">
    <text evidence="19">The sequence shown here is derived from an EMBL/GenBank/DDBJ whole genome shotgun (WGS) entry which is preliminary data.</text>
</comment>
<dbReference type="PANTHER" id="PTHR13923">
    <property type="entry name" value="SEC31-RELATED PROTEIN"/>
    <property type="match status" value="1"/>
</dbReference>
<evidence type="ECO:0000313" key="20">
    <source>
        <dbReference type="Proteomes" id="UP000038010"/>
    </source>
</evidence>
<feature type="region of interest" description="Disordered" evidence="17">
    <location>
        <begin position="331"/>
        <end position="358"/>
    </location>
</feature>
<feature type="compositionally biased region" description="Low complexity" evidence="17">
    <location>
        <begin position="1107"/>
        <end position="1117"/>
    </location>
</feature>
<proteinExistence type="inferred from homology"/>
<comment type="similarity">
    <text evidence="3">Belongs to the WD repeat SEC31 family.</text>
</comment>
<evidence type="ECO:0000256" key="14">
    <source>
        <dbReference type="ARBA" id="ARBA00025471"/>
    </source>
</evidence>
<feature type="repeat" description="WD" evidence="16">
    <location>
        <begin position="253"/>
        <end position="295"/>
    </location>
</feature>
<comment type="subunit">
    <text evidence="15">The COPII coat is composed of at least 5 proteins: the SEC23/24 complex, the SEC13/31 complex, and the protein SAR1. SEC13 and SEC31 make a 2:2 tetramer that forms the edge element of the COPII outer coat. The tetramer self-assembles in multiple copies to form the complete polyhedral cage. Interacts (via WD 8) with SEC13.</text>
</comment>
<feature type="region of interest" description="Disordered" evidence="17">
    <location>
        <begin position="794"/>
        <end position="1165"/>
    </location>
</feature>
<dbReference type="SMART" id="SM00320">
    <property type="entry name" value="WD40"/>
    <property type="match status" value="5"/>
</dbReference>
<keyword evidence="20" id="KW-1185">Reference proteome</keyword>
<keyword evidence="13" id="KW-0968">Cytoplasmic vesicle</keyword>
<comment type="subcellular location">
    <subcellularLocation>
        <location evidence="1">Cytoplasmic vesicle</location>
        <location evidence="1">COPII-coated vesicle membrane</location>
        <topology evidence="1">Peripheral membrane protein</topology>
        <orientation evidence="1">Cytoplasmic side</orientation>
    </subcellularLocation>
    <subcellularLocation>
        <location evidence="2">Endoplasmic reticulum membrane</location>
        <topology evidence="2">Peripheral membrane protein</topology>
        <orientation evidence="2">Cytoplasmic side</orientation>
    </subcellularLocation>
</comment>
<protein>
    <recommendedName>
        <fullName evidence="5">Protein transport protein SEC31</fullName>
    </recommendedName>
    <alternativeName>
        <fullName evidence="4">Protein transport protein sec31</fullName>
    </alternativeName>
</protein>
<dbReference type="RefSeq" id="XP_018000679.1">
    <property type="nucleotide sequence ID" value="XM_018139344.1"/>
</dbReference>
<feature type="domain" description="SRA1/Sec31" evidence="18">
    <location>
        <begin position="1137"/>
        <end position="1267"/>
    </location>
</feature>
<dbReference type="GO" id="GO:0005789">
    <property type="term" value="C:endoplasmic reticulum membrane"/>
    <property type="evidence" value="ECO:0007669"/>
    <property type="project" value="UniProtKB-SubCell"/>
</dbReference>
<reference evidence="19 20" key="1">
    <citation type="submission" date="2015-06" db="EMBL/GenBank/DDBJ databases">
        <title>Draft genome of the ant-associated black yeast Phialophora attae CBS 131958.</title>
        <authorList>
            <person name="Moreno L.F."/>
            <person name="Stielow B.J."/>
            <person name="de Hoog S."/>
            <person name="Vicente V.A."/>
            <person name="Weiss V.A."/>
            <person name="de Vries M."/>
            <person name="Cruz L.M."/>
            <person name="Souza E.M."/>
        </authorList>
    </citation>
    <scope>NUCLEOTIDE SEQUENCE [LARGE SCALE GENOMIC DNA]</scope>
    <source>
        <strain evidence="19 20">CBS 131958</strain>
    </source>
</reference>
<organism evidence="19 20">
    <name type="scientific">Cyphellophora attinorum</name>
    <dbReference type="NCBI Taxonomy" id="1664694"/>
    <lineage>
        <taxon>Eukaryota</taxon>
        <taxon>Fungi</taxon>
        <taxon>Dikarya</taxon>
        <taxon>Ascomycota</taxon>
        <taxon>Pezizomycotina</taxon>
        <taxon>Eurotiomycetes</taxon>
        <taxon>Chaetothyriomycetidae</taxon>
        <taxon>Chaetothyriales</taxon>
        <taxon>Cyphellophoraceae</taxon>
        <taxon>Cyphellophora</taxon>
    </lineage>
</organism>
<comment type="function">
    <text evidence="14">Component of the coat protein complex II (COPII) which promotes the formation of transport vesicles from the endoplasmic reticulum (ER). The coat has two main functions, the physical deformation of the endoplasmic reticulum membrane into vesicles and the selection of cargo molecules.</text>
</comment>
<dbReference type="GeneID" id="28731224"/>
<dbReference type="EMBL" id="LFJN01000011">
    <property type="protein sequence ID" value="KPI40716.1"/>
    <property type="molecule type" value="Genomic_DNA"/>
</dbReference>